<sequence>MARRDNALAVAGPLTKSIIFAIIGFLILAVLWIQFGQIRFNSQKTYSAIFTSASQILPASAVTAAGVNVGRVDDVEIVDNDKAKVTFTIDASVGLTDGTEATIKYKNLTGDQYLDLTPGAGSTTPLADGATIPDSRTKPALDLDVLLGGFNPLFQGLQPDQINQLSNELVNVLQGEGGTINSVFEHAASFTGSLAQQDQVIGSVITNLNTVLGSLDKHQADLSATVEKAQTLVSQLSTDRQQLVTGLQKTSDLAQGIGDIANALRSGHDTYTELGRAAKVFTDQTPEFDRILRLLPGAYLRMGRASVGGAAYNLNVCAVTLRLTGPDGKPYFTPQIGPSDNSLRCSRDDVAPLEGSDGTPTQYGGPPNPWDGQAVARPGNGG</sequence>
<dbReference type="EMBL" id="JAAXLA010000020">
    <property type="protein sequence ID" value="NMH98275.1"/>
    <property type="molecule type" value="Genomic_DNA"/>
</dbReference>
<dbReference type="RefSeq" id="WP_169381713.1">
    <property type="nucleotide sequence ID" value="NZ_JAAXLA010000020.1"/>
</dbReference>
<evidence type="ECO:0000256" key="1">
    <source>
        <dbReference type="SAM" id="MobiDB-lite"/>
    </source>
</evidence>
<feature type="domain" description="Mce/MlaD" evidence="3">
    <location>
        <begin position="44"/>
        <end position="119"/>
    </location>
</feature>
<keyword evidence="6" id="KW-1185">Reference proteome</keyword>
<keyword evidence="2" id="KW-0812">Transmembrane</keyword>
<dbReference type="InterPro" id="IPR003399">
    <property type="entry name" value="Mce/MlaD"/>
</dbReference>
<comment type="caution">
    <text evidence="5">The sequence shown here is derived from an EMBL/GenBank/DDBJ whole genome shotgun (WGS) entry which is preliminary data.</text>
</comment>
<dbReference type="InterPro" id="IPR005693">
    <property type="entry name" value="Mce"/>
</dbReference>
<feature type="region of interest" description="Disordered" evidence="1">
    <location>
        <begin position="333"/>
        <end position="382"/>
    </location>
</feature>
<reference evidence="5 6" key="1">
    <citation type="submission" date="2020-04" db="EMBL/GenBank/DDBJ databases">
        <authorList>
            <person name="Klaysubun C."/>
            <person name="Duangmal K."/>
            <person name="Lipun K."/>
        </authorList>
    </citation>
    <scope>NUCLEOTIDE SEQUENCE [LARGE SCALE GENOMIC DNA]</scope>
    <source>
        <strain evidence="5 6">K10HN5</strain>
    </source>
</reference>
<evidence type="ECO:0000313" key="6">
    <source>
        <dbReference type="Proteomes" id="UP000820669"/>
    </source>
</evidence>
<dbReference type="PANTHER" id="PTHR33371:SF17">
    <property type="entry name" value="MCE-FAMILY PROTEIN MCE1B"/>
    <property type="match status" value="1"/>
</dbReference>
<accession>A0ABX1S9M3</accession>
<dbReference type="InterPro" id="IPR052336">
    <property type="entry name" value="MlaD_Phospholipid_Transporter"/>
</dbReference>
<dbReference type="Pfam" id="PF11887">
    <property type="entry name" value="Mce4_CUP1"/>
    <property type="match status" value="1"/>
</dbReference>
<feature type="transmembrane region" description="Helical" evidence="2">
    <location>
        <begin position="7"/>
        <end position="33"/>
    </location>
</feature>
<evidence type="ECO:0000259" key="4">
    <source>
        <dbReference type="Pfam" id="PF11887"/>
    </source>
</evidence>
<dbReference type="PANTHER" id="PTHR33371">
    <property type="entry name" value="INTERMEMBRANE PHOSPHOLIPID TRANSPORT SYSTEM BINDING PROTEIN MLAD-RELATED"/>
    <property type="match status" value="1"/>
</dbReference>
<evidence type="ECO:0000313" key="5">
    <source>
        <dbReference type="EMBL" id="NMH98275.1"/>
    </source>
</evidence>
<gene>
    <name evidence="5" type="ORF">HF526_13275</name>
</gene>
<keyword evidence="2" id="KW-0472">Membrane</keyword>
<organism evidence="5 6">
    <name type="scientific">Pseudonocardia acidicola</name>
    <dbReference type="NCBI Taxonomy" id="2724939"/>
    <lineage>
        <taxon>Bacteria</taxon>
        <taxon>Bacillati</taxon>
        <taxon>Actinomycetota</taxon>
        <taxon>Actinomycetes</taxon>
        <taxon>Pseudonocardiales</taxon>
        <taxon>Pseudonocardiaceae</taxon>
        <taxon>Pseudonocardia</taxon>
    </lineage>
</organism>
<protein>
    <submittedName>
        <fullName evidence="5">MCE family protein</fullName>
    </submittedName>
</protein>
<dbReference type="InterPro" id="IPR024516">
    <property type="entry name" value="Mce_C"/>
</dbReference>
<dbReference type="Pfam" id="PF02470">
    <property type="entry name" value="MlaD"/>
    <property type="match status" value="1"/>
</dbReference>
<proteinExistence type="predicted"/>
<dbReference type="Proteomes" id="UP000820669">
    <property type="component" value="Unassembled WGS sequence"/>
</dbReference>
<evidence type="ECO:0000256" key="2">
    <source>
        <dbReference type="SAM" id="Phobius"/>
    </source>
</evidence>
<name>A0ABX1S9M3_9PSEU</name>
<dbReference type="NCBIfam" id="TIGR00996">
    <property type="entry name" value="Mtu_fam_mce"/>
    <property type="match status" value="1"/>
</dbReference>
<keyword evidence="2" id="KW-1133">Transmembrane helix</keyword>
<feature type="domain" description="Mammalian cell entry C-terminal" evidence="4">
    <location>
        <begin position="123"/>
        <end position="338"/>
    </location>
</feature>
<evidence type="ECO:0000259" key="3">
    <source>
        <dbReference type="Pfam" id="PF02470"/>
    </source>
</evidence>